<proteinExistence type="inferred from homology"/>
<keyword evidence="7 10" id="KW-0256">Endoplasmic reticulum</keyword>
<evidence type="ECO:0000256" key="10">
    <source>
        <dbReference type="RuleBase" id="RU363110"/>
    </source>
</evidence>
<comment type="pathway">
    <text evidence="2 10">Protein modification; protein glycosylation.</text>
</comment>
<feature type="transmembrane region" description="Helical" evidence="10">
    <location>
        <begin position="495"/>
        <end position="514"/>
    </location>
</feature>
<dbReference type="OrthoDB" id="4983at2759"/>
<keyword evidence="5 10" id="KW-0808">Transferase</keyword>
<comment type="subcellular location">
    <subcellularLocation>
        <location evidence="1 10">Endoplasmic reticulum membrane</location>
        <topology evidence="1 10">Multi-pass membrane protein</topology>
    </subcellularLocation>
</comment>
<evidence type="ECO:0000313" key="11">
    <source>
        <dbReference type="Proteomes" id="UP001652582"/>
    </source>
</evidence>
<evidence type="ECO:0000256" key="9">
    <source>
        <dbReference type="ARBA" id="ARBA00023136"/>
    </source>
</evidence>
<dbReference type="EC" id="2.4.1.-" evidence="10"/>
<dbReference type="GO" id="GO:0042281">
    <property type="term" value="F:dolichyl pyrophosphate Man9GlcNAc2 alpha-1,3-glucosyltransferase activity"/>
    <property type="evidence" value="ECO:0007669"/>
    <property type="project" value="TreeGrafter"/>
</dbReference>
<feature type="transmembrane region" description="Helical" evidence="10">
    <location>
        <begin position="408"/>
        <end position="426"/>
    </location>
</feature>
<dbReference type="AlphaFoldDB" id="A0A6J1NAP8"/>
<comment type="similarity">
    <text evidence="3 10">Belongs to the ALG6/ALG8 glucosyltransferase family.</text>
</comment>
<feature type="transmembrane region" description="Helical" evidence="10">
    <location>
        <begin position="319"/>
        <end position="340"/>
    </location>
</feature>
<keyword evidence="8 10" id="KW-1133">Transmembrane helix</keyword>
<evidence type="ECO:0000256" key="4">
    <source>
        <dbReference type="ARBA" id="ARBA00022676"/>
    </source>
</evidence>
<dbReference type="PANTHER" id="PTHR12413:SF1">
    <property type="entry name" value="DOLICHYL PYROPHOSPHATE MAN9GLCNAC2 ALPHA-1,3-GLUCOSYLTRANSFERASE"/>
    <property type="match status" value="1"/>
</dbReference>
<evidence type="ECO:0000256" key="5">
    <source>
        <dbReference type="ARBA" id="ARBA00022679"/>
    </source>
</evidence>
<feature type="transmembrane region" description="Helical" evidence="10">
    <location>
        <begin position="386"/>
        <end position="403"/>
    </location>
</feature>
<feature type="transmembrane region" description="Helical" evidence="10">
    <location>
        <begin position="347"/>
        <end position="366"/>
    </location>
</feature>
<dbReference type="GeneID" id="112050720"/>
<evidence type="ECO:0000313" key="12">
    <source>
        <dbReference type="RefSeq" id="XP_023944825.2"/>
    </source>
</evidence>
<name>A0A6J1NAP8_BICAN</name>
<dbReference type="InterPro" id="IPR004856">
    <property type="entry name" value="Glyco_trans_ALG6/ALG8"/>
</dbReference>
<keyword evidence="11" id="KW-1185">Reference proteome</keyword>
<sequence length="532" mass="61330">MTKRADPDKFTVSKYVLLPGLCLALLVRCCVAAYPYSGHRKPPMFGDFEAQRHWQEVTLHTPARDWYRNTTHNDLQYWGLDYPPLSAYHSLLLGLLADWLEPESVRLFASRGYESDSHKSFMRWSVLLSDVYFYFTAALCLCIDLERVVPAAERSVFKRTDLATGLCLLYPGLVLVDHGHFQYNCVSLGLFLWATFFIVAIEKDVMATALFVLALNYKQMELYHALAFFIYLLRKCFMSTSNKGRKAHILRRFVKLAFTVVGTFVIVWYPLLHSWDGVLQILHRLFPVKRGVFEDKVANVWCSANVFIKLKYVYNNEEMVQTCLLSTLVACLPSCLDFFFRINRKKFILCLVNVSLAFFLFSYQVHEKSILLVAVPVTLYLPEDPFMSFWFLLVSTFSMLPLLLKDGLLVPFLCCSLIYVSFYSLALHLSERGTGVLSFLSAHTVYSVANIQKHNRVVLKLFSTLFFFSLQGMFWLGLGSLLVAPPPQYPDLFPLLISVYSCLHFVWFLAYFTYSQLQLPTCLPLQPKLKKN</sequence>
<reference evidence="12" key="1">
    <citation type="submission" date="2025-08" db="UniProtKB">
        <authorList>
            <consortium name="RefSeq"/>
        </authorList>
    </citation>
    <scope>IDENTIFICATION</scope>
</reference>
<evidence type="ECO:0000256" key="3">
    <source>
        <dbReference type="ARBA" id="ARBA00008715"/>
    </source>
</evidence>
<dbReference type="RefSeq" id="XP_023944825.2">
    <property type="nucleotide sequence ID" value="XM_024089057.2"/>
</dbReference>
<gene>
    <name evidence="12" type="primary">LOC112050720</name>
</gene>
<dbReference type="GO" id="GO:0005789">
    <property type="term" value="C:endoplasmic reticulum membrane"/>
    <property type="evidence" value="ECO:0007669"/>
    <property type="project" value="UniProtKB-SubCell"/>
</dbReference>
<protein>
    <recommendedName>
        <fullName evidence="10">Alpha-1,3-glucosyltransferase</fullName>
        <ecNumber evidence="10">2.4.1.-</ecNumber>
    </recommendedName>
</protein>
<dbReference type="UniPathway" id="UPA00378"/>
<keyword evidence="4 10" id="KW-0328">Glycosyltransferase</keyword>
<evidence type="ECO:0000256" key="1">
    <source>
        <dbReference type="ARBA" id="ARBA00004477"/>
    </source>
</evidence>
<keyword evidence="6 10" id="KW-0812">Transmembrane</keyword>
<dbReference type="KEGG" id="bany:112050720"/>
<feature type="transmembrane region" description="Helical" evidence="10">
    <location>
        <begin position="207"/>
        <end position="233"/>
    </location>
</feature>
<evidence type="ECO:0000256" key="2">
    <source>
        <dbReference type="ARBA" id="ARBA00004922"/>
    </source>
</evidence>
<dbReference type="Proteomes" id="UP001652582">
    <property type="component" value="Chromosome 8"/>
</dbReference>
<dbReference type="PANTHER" id="PTHR12413">
    <property type="entry name" value="DOLICHYL GLYCOSYLTRANSFERASE"/>
    <property type="match status" value="1"/>
</dbReference>
<evidence type="ECO:0000256" key="7">
    <source>
        <dbReference type="ARBA" id="ARBA00022824"/>
    </source>
</evidence>
<feature type="transmembrane region" description="Helical" evidence="10">
    <location>
        <begin position="181"/>
        <end position="201"/>
    </location>
</feature>
<dbReference type="Pfam" id="PF03155">
    <property type="entry name" value="Alg6_Alg8"/>
    <property type="match status" value="1"/>
</dbReference>
<organism evidence="11 12">
    <name type="scientific">Bicyclus anynana</name>
    <name type="common">Squinting bush brown butterfly</name>
    <dbReference type="NCBI Taxonomy" id="110368"/>
    <lineage>
        <taxon>Eukaryota</taxon>
        <taxon>Metazoa</taxon>
        <taxon>Ecdysozoa</taxon>
        <taxon>Arthropoda</taxon>
        <taxon>Hexapoda</taxon>
        <taxon>Insecta</taxon>
        <taxon>Pterygota</taxon>
        <taxon>Neoptera</taxon>
        <taxon>Endopterygota</taxon>
        <taxon>Lepidoptera</taxon>
        <taxon>Glossata</taxon>
        <taxon>Ditrysia</taxon>
        <taxon>Papilionoidea</taxon>
        <taxon>Nymphalidae</taxon>
        <taxon>Satyrinae</taxon>
        <taxon>Satyrini</taxon>
        <taxon>Mycalesina</taxon>
        <taxon>Bicyclus</taxon>
    </lineage>
</organism>
<keyword evidence="9 10" id="KW-0472">Membrane</keyword>
<evidence type="ECO:0000256" key="8">
    <source>
        <dbReference type="ARBA" id="ARBA00022989"/>
    </source>
</evidence>
<accession>A0A6J1NAP8</accession>
<feature type="transmembrane region" description="Helical" evidence="10">
    <location>
        <begin position="461"/>
        <end position="483"/>
    </location>
</feature>
<feature type="transmembrane region" description="Helical" evidence="10">
    <location>
        <begin position="253"/>
        <end position="271"/>
    </location>
</feature>
<evidence type="ECO:0000256" key="6">
    <source>
        <dbReference type="ARBA" id="ARBA00022692"/>
    </source>
</evidence>